<comment type="caution">
    <text evidence="1">The sequence shown here is derived from an EMBL/GenBank/DDBJ whole genome shotgun (WGS) entry which is preliminary data.</text>
</comment>
<dbReference type="AlphaFoldDB" id="A0AAV6UJV1"/>
<dbReference type="Proteomes" id="UP000827092">
    <property type="component" value="Unassembled WGS sequence"/>
</dbReference>
<accession>A0AAV6UJV1</accession>
<proteinExistence type="predicted"/>
<name>A0AAV6UJV1_9ARAC</name>
<keyword evidence="2" id="KW-1185">Reference proteome</keyword>
<gene>
    <name evidence="1" type="ORF">JTE90_004569</name>
</gene>
<protein>
    <submittedName>
        <fullName evidence="1">Uncharacterized protein</fullName>
    </submittedName>
</protein>
<sequence length="77" mass="8886">MTSLWAAPDPSLDTVIEVQLRHNFRVQWSRGGFVSLVGEDTSIHNSLRRRQIDRWGSGSGRGDHTPAKPQQFQRYFF</sequence>
<dbReference type="EMBL" id="JAFNEN010000374">
    <property type="protein sequence ID" value="KAG8184397.1"/>
    <property type="molecule type" value="Genomic_DNA"/>
</dbReference>
<organism evidence="1 2">
    <name type="scientific">Oedothorax gibbosus</name>
    <dbReference type="NCBI Taxonomy" id="931172"/>
    <lineage>
        <taxon>Eukaryota</taxon>
        <taxon>Metazoa</taxon>
        <taxon>Ecdysozoa</taxon>
        <taxon>Arthropoda</taxon>
        <taxon>Chelicerata</taxon>
        <taxon>Arachnida</taxon>
        <taxon>Araneae</taxon>
        <taxon>Araneomorphae</taxon>
        <taxon>Entelegynae</taxon>
        <taxon>Araneoidea</taxon>
        <taxon>Linyphiidae</taxon>
        <taxon>Erigoninae</taxon>
        <taxon>Oedothorax</taxon>
    </lineage>
</organism>
<evidence type="ECO:0000313" key="1">
    <source>
        <dbReference type="EMBL" id="KAG8184397.1"/>
    </source>
</evidence>
<reference evidence="1 2" key="1">
    <citation type="journal article" date="2022" name="Nat. Ecol. Evol.">
        <title>A masculinizing supergene underlies an exaggerated male reproductive morph in a spider.</title>
        <authorList>
            <person name="Hendrickx F."/>
            <person name="De Corte Z."/>
            <person name="Sonet G."/>
            <person name="Van Belleghem S.M."/>
            <person name="Kostlbacher S."/>
            <person name="Vangestel C."/>
        </authorList>
    </citation>
    <scope>NUCLEOTIDE SEQUENCE [LARGE SCALE GENOMIC DNA]</scope>
    <source>
        <strain evidence="1">W744_W776</strain>
    </source>
</reference>
<evidence type="ECO:0000313" key="2">
    <source>
        <dbReference type="Proteomes" id="UP000827092"/>
    </source>
</evidence>